<evidence type="ECO:0000313" key="3">
    <source>
        <dbReference type="Proteomes" id="UP000826271"/>
    </source>
</evidence>
<keyword evidence="3" id="KW-1185">Reference proteome</keyword>
<evidence type="ECO:0000313" key="2">
    <source>
        <dbReference type="EMBL" id="KAG8367869.1"/>
    </source>
</evidence>
<accession>A0AAV6WCS3</accession>
<comment type="caution">
    <text evidence="2">The sequence shown here is derived from an EMBL/GenBank/DDBJ whole genome shotgun (WGS) entry which is preliminary data.</text>
</comment>
<protein>
    <submittedName>
        <fullName evidence="2">Uncharacterized protein</fullName>
    </submittedName>
</protein>
<proteinExistence type="predicted"/>
<organism evidence="2 3">
    <name type="scientific">Buddleja alternifolia</name>
    <dbReference type="NCBI Taxonomy" id="168488"/>
    <lineage>
        <taxon>Eukaryota</taxon>
        <taxon>Viridiplantae</taxon>
        <taxon>Streptophyta</taxon>
        <taxon>Embryophyta</taxon>
        <taxon>Tracheophyta</taxon>
        <taxon>Spermatophyta</taxon>
        <taxon>Magnoliopsida</taxon>
        <taxon>eudicotyledons</taxon>
        <taxon>Gunneridae</taxon>
        <taxon>Pentapetalae</taxon>
        <taxon>asterids</taxon>
        <taxon>lamiids</taxon>
        <taxon>Lamiales</taxon>
        <taxon>Scrophulariaceae</taxon>
        <taxon>Buddlejeae</taxon>
        <taxon>Buddleja</taxon>
    </lineage>
</organism>
<dbReference type="AlphaFoldDB" id="A0AAV6WCS3"/>
<gene>
    <name evidence="2" type="ORF">BUALT_Bualt16G0117500</name>
</gene>
<evidence type="ECO:0000256" key="1">
    <source>
        <dbReference type="SAM" id="MobiDB-lite"/>
    </source>
</evidence>
<dbReference type="EMBL" id="WHWC01000016">
    <property type="protein sequence ID" value="KAG8367869.1"/>
    <property type="molecule type" value="Genomic_DNA"/>
</dbReference>
<sequence>MNYLRVSAANQAKDRQKKKGGTKGIRIDAEGGASLEDLANPELQGNESDLPDLDKAKSSNKKRKASTEKQTQSKPRPQKSSKQSGPSSPNPTMIDYELDDPPQNTETPQQRPKRLKRPTKSVNENIEPAFTAIPNQNSEH</sequence>
<feature type="region of interest" description="Disordered" evidence="1">
    <location>
        <begin position="1"/>
        <end position="140"/>
    </location>
</feature>
<feature type="compositionally biased region" description="Low complexity" evidence="1">
    <location>
        <begin position="69"/>
        <end position="87"/>
    </location>
</feature>
<reference evidence="2" key="1">
    <citation type="submission" date="2019-10" db="EMBL/GenBank/DDBJ databases">
        <authorList>
            <person name="Zhang R."/>
            <person name="Pan Y."/>
            <person name="Wang J."/>
            <person name="Ma R."/>
            <person name="Yu S."/>
        </authorList>
    </citation>
    <scope>NUCLEOTIDE SEQUENCE</scope>
    <source>
        <strain evidence="2">LA-IB0</strain>
        <tissue evidence="2">Leaf</tissue>
    </source>
</reference>
<name>A0AAV6WCS3_9LAMI</name>
<dbReference type="Proteomes" id="UP000826271">
    <property type="component" value="Unassembled WGS sequence"/>
</dbReference>